<dbReference type="Gene3D" id="1.20.120.520">
    <property type="entry name" value="nmb1532 protein domain like"/>
    <property type="match status" value="1"/>
</dbReference>
<dbReference type="HOGENOM" id="CLU_129685_1_0_6"/>
<dbReference type="AlphaFoldDB" id="L0DW97"/>
<evidence type="ECO:0000259" key="1">
    <source>
        <dbReference type="Pfam" id="PF01814"/>
    </source>
</evidence>
<sequence length="154" mass="17330">MTARRSPQLEKLYREHAESLAFADRIAGLVAEGSAESLAQGIQLVLDYYEQELEAHLQQEEQTLFGPLLQHDRANFALFAQLGKEHGFLRMVAANLRPETAARDLAAFADVLREHTRVEDERLLPLVESHFTPEQLDAVMAFVPLPAAPVQRRS</sequence>
<reference evidence="2" key="1">
    <citation type="submission" date="2015-12" db="EMBL/GenBank/DDBJ databases">
        <authorList>
            <person name="Tikhonova T.V."/>
            <person name="Pavlov A.R."/>
            <person name="Beletsky A.V."/>
            <person name="Mardanov A.V."/>
            <person name="Sorokin D.Y."/>
            <person name="Ravin N.V."/>
            <person name="Popov V.O."/>
        </authorList>
    </citation>
    <scope>NUCLEOTIDE SEQUENCE</scope>
    <source>
        <strain evidence="2">DSM 14787</strain>
    </source>
</reference>
<dbReference type="RefSeq" id="WP_015258420.1">
    <property type="nucleotide sequence ID" value="NC_019902.2"/>
</dbReference>
<organism evidence="2 3">
    <name type="scientific">Thioalkalivibrio nitratireducens (strain DSM 14787 / UNIQEM 213 / ALEN2)</name>
    <dbReference type="NCBI Taxonomy" id="1255043"/>
    <lineage>
        <taxon>Bacteria</taxon>
        <taxon>Pseudomonadati</taxon>
        <taxon>Pseudomonadota</taxon>
        <taxon>Gammaproteobacteria</taxon>
        <taxon>Chromatiales</taxon>
        <taxon>Ectothiorhodospiraceae</taxon>
        <taxon>Thioalkalivibrio</taxon>
    </lineage>
</organism>
<dbReference type="eggNOG" id="COG2846">
    <property type="taxonomic scope" value="Bacteria"/>
</dbReference>
<gene>
    <name evidence="2" type="ordered locus">TVNIR_1626</name>
</gene>
<keyword evidence="3" id="KW-1185">Reference proteome</keyword>
<dbReference type="Pfam" id="PF01814">
    <property type="entry name" value="Hemerythrin"/>
    <property type="match status" value="1"/>
</dbReference>
<name>L0DW97_THIND</name>
<accession>L0DW97</accession>
<evidence type="ECO:0000313" key="2">
    <source>
        <dbReference type="EMBL" id="AGA33292.1"/>
    </source>
</evidence>
<evidence type="ECO:0000313" key="3">
    <source>
        <dbReference type="Proteomes" id="UP000010809"/>
    </source>
</evidence>
<dbReference type="InterPro" id="IPR012312">
    <property type="entry name" value="Hemerythrin-like"/>
</dbReference>
<dbReference type="EMBL" id="CP003989">
    <property type="protein sequence ID" value="AGA33292.1"/>
    <property type="molecule type" value="Genomic_DNA"/>
</dbReference>
<dbReference type="STRING" id="1255043.TVNIR_1626"/>
<dbReference type="KEGG" id="tni:TVNIR_1626"/>
<dbReference type="Proteomes" id="UP000010809">
    <property type="component" value="Chromosome"/>
</dbReference>
<proteinExistence type="predicted"/>
<dbReference type="OrthoDB" id="9793254at2"/>
<dbReference type="PATRIC" id="fig|1255043.3.peg.1645"/>
<feature type="domain" description="Hemerythrin-like" evidence="1">
    <location>
        <begin position="10"/>
        <end position="127"/>
    </location>
</feature>
<protein>
    <submittedName>
        <fullName evidence="2">Hemerythrin HHE cation binding domain protein</fullName>
    </submittedName>
</protein>